<feature type="compositionally biased region" description="Basic residues" evidence="1">
    <location>
        <begin position="48"/>
        <end position="59"/>
    </location>
</feature>
<accession>A0A1V9ZB18</accession>
<feature type="compositionally biased region" description="Basic and acidic residues" evidence="1">
    <location>
        <begin position="38"/>
        <end position="47"/>
    </location>
</feature>
<protein>
    <submittedName>
        <fullName evidence="2">Uncharacterized protein</fullName>
    </submittedName>
</protein>
<dbReference type="AlphaFoldDB" id="A0A1V9ZB18"/>
<name>A0A1V9ZB18_ACHHY</name>
<evidence type="ECO:0000256" key="1">
    <source>
        <dbReference type="SAM" id="MobiDB-lite"/>
    </source>
</evidence>
<feature type="region of interest" description="Disordered" evidence="1">
    <location>
        <begin position="38"/>
        <end position="59"/>
    </location>
</feature>
<comment type="caution">
    <text evidence="2">The sequence shown here is derived from an EMBL/GenBank/DDBJ whole genome shotgun (WGS) entry which is preliminary data.</text>
</comment>
<evidence type="ECO:0000313" key="2">
    <source>
        <dbReference type="EMBL" id="OQR95189.1"/>
    </source>
</evidence>
<keyword evidence="3" id="KW-1185">Reference proteome</keyword>
<evidence type="ECO:0000313" key="3">
    <source>
        <dbReference type="Proteomes" id="UP000243579"/>
    </source>
</evidence>
<organism evidence="2 3">
    <name type="scientific">Achlya hypogyna</name>
    <name type="common">Oomycete</name>
    <name type="synonym">Protoachlya hypogyna</name>
    <dbReference type="NCBI Taxonomy" id="1202772"/>
    <lineage>
        <taxon>Eukaryota</taxon>
        <taxon>Sar</taxon>
        <taxon>Stramenopiles</taxon>
        <taxon>Oomycota</taxon>
        <taxon>Saprolegniomycetes</taxon>
        <taxon>Saprolegniales</taxon>
        <taxon>Achlyaceae</taxon>
        <taxon>Achlya</taxon>
    </lineage>
</organism>
<proteinExistence type="predicted"/>
<reference evidence="2 3" key="1">
    <citation type="journal article" date="2014" name="Genome Biol. Evol.">
        <title>The secreted proteins of Achlya hypogyna and Thraustotheca clavata identify the ancestral oomycete secretome and reveal gene acquisitions by horizontal gene transfer.</title>
        <authorList>
            <person name="Misner I."/>
            <person name="Blouin N."/>
            <person name="Leonard G."/>
            <person name="Richards T.A."/>
            <person name="Lane C.E."/>
        </authorList>
    </citation>
    <scope>NUCLEOTIDE SEQUENCE [LARGE SCALE GENOMIC DNA]</scope>
    <source>
        <strain evidence="2 3">ATCC 48635</strain>
    </source>
</reference>
<gene>
    <name evidence="2" type="ORF">ACHHYP_20011</name>
</gene>
<dbReference type="EMBL" id="JNBR01000333">
    <property type="protein sequence ID" value="OQR95189.1"/>
    <property type="molecule type" value="Genomic_DNA"/>
</dbReference>
<dbReference type="Proteomes" id="UP000243579">
    <property type="component" value="Unassembled WGS sequence"/>
</dbReference>
<dbReference type="OrthoDB" id="10548021at2759"/>
<sequence length="59" mass="6446">MPLTTAAQCIIHTVCPVALTSLAIAGVSANLQTLTEKSTKPVDQHLREHTHHTTWRGCR</sequence>